<reference evidence="2 3" key="1">
    <citation type="submission" date="2018-02" db="EMBL/GenBank/DDBJ databases">
        <title>Comparative genomes isolates from brazilian mangrove.</title>
        <authorList>
            <person name="Araujo J.E."/>
            <person name="Taketani R.G."/>
            <person name="Silva M.C.P."/>
            <person name="Loureco M.V."/>
            <person name="Andreote F.D."/>
        </authorList>
    </citation>
    <scope>NUCLEOTIDE SEQUENCE [LARGE SCALE GENOMIC DNA]</scope>
    <source>
        <strain evidence="2 3">Hex-1 MGV</strain>
    </source>
</reference>
<name>A0A2S8FYR1_9BACT</name>
<evidence type="ECO:0000313" key="2">
    <source>
        <dbReference type="EMBL" id="PQO37336.1"/>
    </source>
</evidence>
<feature type="transmembrane region" description="Helical" evidence="1">
    <location>
        <begin position="69"/>
        <end position="88"/>
    </location>
</feature>
<protein>
    <submittedName>
        <fullName evidence="2">Uncharacterized protein</fullName>
    </submittedName>
</protein>
<proteinExistence type="predicted"/>
<keyword evidence="1" id="KW-0812">Transmembrane</keyword>
<keyword evidence="1" id="KW-1133">Transmembrane helix</keyword>
<evidence type="ECO:0000256" key="1">
    <source>
        <dbReference type="SAM" id="Phobius"/>
    </source>
</evidence>
<comment type="caution">
    <text evidence="2">The sequence shown here is derived from an EMBL/GenBank/DDBJ whole genome shotgun (WGS) entry which is preliminary data.</text>
</comment>
<sequence>MYFLVLAICSLSFGVGGVVGGLWLRHGILNWDQVVLSLCLLFIPSLAILSAHFMLILTTAWLKVRYVPIDFALAFFACAAQLTTGLYIGKEIYF</sequence>
<keyword evidence="1" id="KW-0472">Membrane</keyword>
<evidence type="ECO:0000313" key="3">
    <source>
        <dbReference type="Proteomes" id="UP000238322"/>
    </source>
</evidence>
<accession>A0A2S8FYR1</accession>
<dbReference type="EMBL" id="PUHY01000005">
    <property type="protein sequence ID" value="PQO37336.1"/>
    <property type="molecule type" value="Genomic_DNA"/>
</dbReference>
<dbReference type="Proteomes" id="UP000238322">
    <property type="component" value="Unassembled WGS sequence"/>
</dbReference>
<dbReference type="RefSeq" id="WP_105328587.1">
    <property type="nucleotide sequence ID" value="NZ_PUHY01000005.1"/>
</dbReference>
<feature type="transmembrane region" description="Helical" evidence="1">
    <location>
        <begin position="33"/>
        <end position="57"/>
    </location>
</feature>
<gene>
    <name evidence="2" type="ORF">C5Y83_05165</name>
</gene>
<dbReference type="AlphaFoldDB" id="A0A2S8FYR1"/>
<organism evidence="2 3">
    <name type="scientific">Blastopirellula marina</name>
    <dbReference type="NCBI Taxonomy" id="124"/>
    <lineage>
        <taxon>Bacteria</taxon>
        <taxon>Pseudomonadati</taxon>
        <taxon>Planctomycetota</taxon>
        <taxon>Planctomycetia</taxon>
        <taxon>Pirellulales</taxon>
        <taxon>Pirellulaceae</taxon>
        <taxon>Blastopirellula</taxon>
    </lineage>
</organism>